<comment type="similarity">
    <text evidence="1">Belongs to the isochorismatase family.</text>
</comment>
<dbReference type="EMBL" id="FOBW01000030">
    <property type="protein sequence ID" value="SEN95014.1"/>
    <property type="molecule type" value="Genomic_DNA"/>
</dbReference>
<feature type="domain" description="Isochorismatase-like" evidence="3">
    <location>
        <begin position="8"/>
        <end position="167"/>
    </location>
</feature>
<evidence type="ECO:0000313" key="4">
    <source>
        <dbReference type="EMBL" id="SEN95014.1"/>
    </source>
</evidence>
<dbReference type="Proteomes" id="UP000198553">
    <property type="component" value="Unassembled WGS sequence"/>
</dbReference>
<dbReference type="STRING" id="930146.SAMN05192533_1309"/>
<organism evidence="4 5">
    <name type="scientific">Mesobacillus persicus</name>
    <dbReference type="NCBI Taxonomy" id="930146"/>
    <lineage>
        <taxon>Bacteria</taxon>
        <taxon>Bacillati</taxon>
        <taxon>Bacillota</taxon>
        <taxon>Bacilli</taxon>
        <taxon>Bacillales</taxon>
        <taxon>Bacillaceae</taxon>
        <taxon>Mesobacillus</taxon>
    </lineage>
</organism>
<dbReference type="PANTHER" id="PTHR43540">
    <property type="entry name" value="PEROXYUREIDOACRYLATE/UREIDOACRYLATE AMIDOHYDROLASE-RELATED"/>
    <property type="match status" value="1"/>
</dbReference>
<dbReference type="SUPFAM" id="SSF52499">
    <property type="entry name" value="Isochorismatase-like hydrolases"/>
    <property type="match status" value="1"/>
</dbReference>
<gene>
    <name evidence="4" type="ORF">SAMN05192533_1309</name>
</gene>
<dbReference type="Pfam" id="PF00857">
    <property type="entry name" value="Isochorismatase"/>
    <property type="match status" value="1"/>
</dbReference>
<evidence type="ECO:0000256" key="1">
    <source>
        <dbReference type="ARBA" id="ARBA00006336"/>
    </source>
</evidence>
<evidence type="ECO:0000259" key="3">
    <source>
        <dbReference type="Pfam" id="PF00857"/>
    </source>
</evidence>
<keyword evidence="2" id="KW-0378">Hydrolase</keyword>
<keyword evidence="5" id="KW-1185">Reference proteome</keyword>
<evidence type="ECO:0000256" key="2">
    <source>
        <dbReference type="ARBA" id="ARBA00022801"/>
    </source>
</evidence>
<proteinExistence type="inferred from homology"/>
<dbReference type="InterPro" id="IPR050272">
    <property type="entry name" value="Isochorismatase-like_hydrls"/>
</dbReference>
<dbReference type="AlphaFoldDB" id="A0A1H8KQ63"/>
<name>A0A1H8KQ63_9BACI</name>
<protein>
    <submittedName>
        <fullName evidence="4">Nicotinamidase-related amidase</fullName>
    </submittedName>
</protein>
<evidence type="ECO:0000313" key="5">
    <source>
        <dbReference type="Proteomes" id="UP000198553"/>
    </source>
</evidence>
<dbReference type="InterPro" id="IPR036380">
    <property type="entry name" value="Isochorismatase-like_sf"/>
</dbReference>
<dbReference type="InterPro" id="IPR000868">
    <property type="entry name" value="Isochorismatase-like_dom"/>
</dbReference>
<sequence>MNNEMKPALLIIDMINNFDFTHGEILSKKASRITAPILKLKQNFYQKNWPVIYVNDHYNLWRADIEKIIRFCTNERSNWLLNNIAPSDNDYFLIKPKHSAFYGTALTTLLQQLKVNTLVLTGIAGNICVLFTANDAYMREYSLFIPEDCIASNDDNDNQYALTMMHEVLKANTSTVDNFLTIHT</sequence>
<accession>A0A1H8KQ63</accession>
<reference evidence="5" key="1">
    <citation type="submission" date="2016-10" db="EMBL/GenBank/DDBJ databases">
        <authorList>
            <person name="Varghese N."/>
            <person name="Submissions S."/>
        </authorList>
    </citation>
    <scope>NUCLEOTIDE SEQUENCE [LARGE SCALE GENOMIC DNA]</scope>
    <source>
        <strain evidence="5">B48,IBRC-M 10115,DSM 25386,CECT 8001</strain>
    </source>
</reference>
<dbReference type="CDD" id="cd00431">
    <property type="entry name" value="cysteine_hydrolases"/>
    <property type="match status" value="1"/>
</dbReference>
<dbReference type="Gene3D" id="3.40.50.850">
    <property type="entry name" value="Isochorismatase-like"/>
    <property type="match status" value="1"/>
</dbReference>
<dbReference type="GO" id="GO:0016787">
    <property type="term" value="F:hydrolase activity"/>
    <property type="evidence" value="ECO:0007669"/>
    <property type="project" value="UniProtKB-KW"/>
</dbReference>
<dbReference type="PANTHER" id="PTHR43540:SF6">
    <property type="entry name" value="ISOCHORISMATASE-LIKE DOMAIN-CONTAINING PROTEIN"/>
    <property type="match status" value="1"/>
</dbReference>